<feature type="transmembrane region" description="Helical" evidence="5">
    <location>
        <begin position="71"/>
        <end position="93"/>
    </location>
</feature>
<feature type="domain" description="NnrU" evidence="6">
    <location>
        <begin position="3"/>
        <end position="190"/>
    </location>
</feature>
<dbReference type="InterPro" id="IPR009915">
    <property type="entry name" value="NnrU_dom"/>
</dbReference>
<name>A0A7Y9QU83_9BURK</name>
<dbReference type="EMBL" id="JACCFH010000001">
    <property type="protein sequence ID" value="NYG31503.1"/>
    <property type="molecule type" value="Genomic_DNA"/>
</dbReference>
<evidence type="ECO:0000256" key="2">
    <source>
        <dbReference type="ARBA" id="ARBA00022692"/>
    </source>
</evidence>
<feature type="transmembrane region" description="Helical" evidence="5">
    <location>
        <begin position="40"/>
        <end position="59"/>
    </location>
</feature>
<accession>A0A7Y9QU83</accession>
<dbReference type="Pfam" id="PF07298">
    <property type="entry name" value="NnrU"/>
    <property type="match status" value="1"/>
</dbReference>
<evidence type="ECO:0000256" key="3">
    <source>
        <dbReference type="ARBA" id="ARBA00022989"/>
    </source>
</evidence>
<evidence type="ECO:0000313" key="8">
    <source>
        <dbReference type="Proteomes" id="UP000518288"/>
    </source>
</evidence>
<evidence type="ECO:0000313" key="7">
    <source>
        <dbReference type="EMBL" id="NYG31503.1"/>
    </source>
</evidence>
<sequence length="192" mass="21099">MTVLILGLMLFLGCHSVRIFADDWRAGQIRRLGPLGWKAVYSVLSLAGLAMVVWGYGAARVDSVPLWMPPIATRHIAALLMLLSFVLLTAAYVPGSRLKAKVRHPMVLGVKVWALAHLLANGRVADVVLFGSFLLWAVLSYRAARQRDRAAGNRPLPLHSGRDVITAFVGIFAWIIFTLWLHGPLIGVRPFG</sequence>
<feature type="transmembrane region" description="Helical" evidence="5">
    <location>
        <begin position="164"/>
        <end position="183"/>
    </location>
</feature>
<feature type="transmembrane region" description="Helical" evidence="5">
    <location>
        <begin position="113"/>
        <end position="139"/>
    </location>
</feature>
<gene>
    <name evidence="7" type="ORF">BDD16_000489</name>
</gene>
<keyword evidence="8" id="KW-1185">Reference proteome</keyword>
<comment type="caution">
    <text evidence="7">The sequence shown here is derived from an EMBL/GenBank/DDBJ whole genome shotgun (WGS) entry which is preliminary data.</text>
</comment>
<evidence type="ECO:0000256" key="5">
    <source>
        <dbReference type="SAM" id="Phobius"/>
    </source>
</evidence>
<keyword evidence="4 5" id="KW-0472">Membrane</keyword>
<protein>
    <submittedName>
        <fullName evidence="7">Putative membrane protein</fullName>
    </submittedName>
</protein>
<proteinExistence type="predicted"/>
<comment type="subcellular location">
    <subcellularLocation>
        <location evidence="1">Membrane</location>
        <topology evidence="1">Multi-pass membrane protein</topology>
    </subcellularLocation>
</comment>
<dbReference type="RefSeq" id="WP_179632490.1">
    <property type="nucleotide sequence ID" value="NZ_JACCFH010000001.1"/>
</dbReference>
<evidence type="ECO:0000256" key="1">
    <source>
        <dbReference type="ARBA" id="ARBA00004141"/>
    </source>
</evidence>
<evidence type="ECO:0000256" key="4">
    <source>
        <dbReference type="ARBA" id="ARBA00023136"/>
    </source>
</evidence>
<keyword evidence="2 5" id="KW-0812">Transmembrane</keyword>
<organism evidence="7 8">
    <name type="scientific">Sphaerotilus montanus</name>
    <dbReference type="NCBI Taxonomy" id="522889"/>
    <lineage>
        <taxon>Bacteria</taxon>
        <taxon>Pseudomonadati</taxon>
        <taxon>Pseudomonadota</taxon>
        <taxon>Betaproteobacteria</taxon>
        <taxon>Burkholderiales</taxon>
        <taxon>Sphaerotilaceae</taxon>
        <taxon>Sphaerotilus</taxon>
    </lineage>
</organism>
<evidence type="ECO:0000259" key="6">
    <source>
        <dbReference type="Pfam" id="PF07298"/>
    </source>
</evidence>
<reference evidence="7 8" key="1">
    <citation type="submission" date="2020-07" db="EMBL/GenBank/DDBJ databases">
        <title>Genomic Encyclopedia of Archaeal and Bacterial Type Strains, Phase II (KMG-II): from individual species to whole genera.</title>
        <authorList>
            <person name="Goeker M."/>
        </authorList>
    </citation>
    <scope>NUCLEOTIDE SEQUENCE [LARGE SCALE GENOMIC DNA]</scope>
    <source>
        <strain evidence="7 8">DSM 21226</strain>
    </source>
</reference>
<keyword evidence="3 5" id="KW-1133">Transmembrane helix</keyword>
<dbReference type="Proteomes" id="UP000518288">
    <property type="component" value="Unassembled WGS sequence"/>
</dbReference>
<dbReference type="AlphaFoldDB" id="A0A7Y9QU83"/>
<dbReference type="GO" id="GO:0016020">
    <property type="term" value="C:membrane"/>
    <property type="evidence" value="ECO:0007669"/>
    <property type="project" value="UniProtKB-SubCell"/>
</dbReference>